<dbReference type="Proteomes" id="UP000594800">
    <property type="component" value="Chromosome"/>
</dbReference>
<accession>A0A7S9LUN7</accession>
<dbReference type="RefSeq" id="WP_196104849.1">
    <property type="nucleotide sequence ID" value="NZ_CP064942.1"/>
</dbReference>
<name>A0A7S9LUN7_9RHOB</name>
<dbReference type="AlphaFoldDB" id="A0A7S9LUN7"/>
<organism evidence="1 2">
    <name type="scientific">Pontivivens ytuae</name>
    <dbReference type="NCBI Taxonomy" id="2789856"/>
    <lineage>
        <taxon>Bacteria</taxon>
        <taxon>Pseudomonadati</taxon>
        <taxon>Pseudomonadota</taxon>
        <taxon>Alphaproteobacteria</taxon>
        <taxon>Rhodobacterales</taxon>
        <taxon>Paracoccaceae</taxon>
        <taxon>Pontivivens</taxon>
    </lineage>
</organism>
<protein>
    <submittedName>
        <fullName evidence="1">Uncharacterized protein</fullName>
    </submittedName>
</protein>
<evidence type="ECO:0000313" key="1">
    <source>
        <dbReference type="EMBL" id="QPH55587.1"/>
    </source>
</evidence>
<dbReference type="KEGG" id="poz:I0K15_07595"/>
<keyword evidence="2" id="KW-1185">Reference proteome</keyword>
<sequence>MTGSESAMLPNTGGMTPQALKKFTKQLEDAENPVAFLRIAYHAFTSIGTERLDFGVGAVVCNRGNEPAVPMRKVVLQGVQYWVCDHSTMHIDLV</sequence>
<evidence type="ECO:0000313" key="2">
    <source>
        <dbReference type="Proteomes" id="UP000594800"/>
    </source>
</evidence>
<reference evidence="1 2" key="1">
    <citation type="submission" date="2020-11" db="EMBL/GenBank/DDBJ databases">
        <title>Description of Pontivivens ytuae sp. nov. isolated from deep sea sediment of Mariana Trench.</title>
        <authorList>
            <person name="Wang Z."/>
            <person name="Sun Q.-L."/>
            <person name="Xu X.-D."/>
            <person name="Tang Y.-Z."/>
            <person name="Zhang J."/>
        </authorList>
    </citation>
    <scope>NUCLEOTIDE SEQUENCE [LARGE SCALE GENOMIC DNA]</scope>
    <source>
        <strain evidence="1 2">MT2928</strain>
    </source>
</reference>
<proteinExistence type="predicted"/>
<dbReference type="EMBL" id="CP064942">
    <property type="protein sequence ID" value="QPH55587.1"/>
    <property type="molecule type" value="Genomic_DNA"/>
</dbReference>
<gene>
    <name evidence="1" type="ORF">I0K15_07595</name>
</gene>